<dbReference type="SUPFAM" id="SSF55073">
    <property type="entry name" value="Nucleotide cyclase"/>
    <property type="match status" value="1"/>
</dbReference>
<feature type="domain" description="Response regulatory" evidence="4">
    <location>
        <begin position="2"/>
        <end position="117"/>
    </location>
</feature>
<organism evidence="6 7">
    <name type="scientific">Azoarcus taiwanensis</name>
    <dbReference type="NCBI Taxonomy" id="666964"/>
    <lineage>
        <taxon>Bacteria</taxon>
        <taxon>Pseudomonadati</taxon>
        <taxon>Pseudomonadota</taxon>
        <taxon>Betaproteobacteria</taxon>
        <taxon>Rhodocyclales</taxon>
        <taxon>Zoogloeaceae</taxon>
        <taxon>Azoarcus</taxon>
    </lineage>
</organism>
<dbReference type="EC" id="2.7.7.65" evidence="1"/>
<protein>
    <recommendedName>
        <fullName evidence="1">diguanylate cyclase</fullName>
        <ecNumber evidence="1">2.7.7.65</ecNumber>
    </recommendedName>
</protein>
<dbReference type="InterPro" id="IPR043128">
    <property type="entry name" value="Rev_trsase/Diguanyl_cyclase"/>
</dbReference>
<evidence type="ECO:0000313" key="6">
    <source>
        <dbReference type="EMBL" id="NMG04470.1"/>
    </source>
</evidence>
<dbReference type="GO" id="GO:0052621">
    <property type="term" value="F:diguanylate cyclase activity"/>
    <property type="evidence" value="ECO:0007669"/>
    <property type="project" value="UniProtKB-EC"/>
</dbReference>
<comment type="catalytic activity">
    <reaction evidence="2">
        <text>2 GTP = 3',3'-c-di-GMP + 2 diphosphate</text>
        <dbReference type="Rhea" id="RHEA:24898"/>
        <dbReference type="ChEBI" id="CHEBI:33019"/>
        <dbReference type="ChEBI" id="CHEBI:37565"/>
        <dbReference type="ChEBI" id="CHEBI:58805"/>
        <dbReference type="EC" id="2.7.7.65"/>
    </reaction>
</comment>
<dbReference type="RefSeq" id="WP_168989141.1">
    <property type="nucleotide sequence ID" value="NZ_CAWPHM010000026.1"/>
</dbReference>
<sequence length="427" mass="47225">MNVLGVIGSRFFRQLLTRHLAFLPSPPTFVDTIEAGRRALAQPVDLICLERHLPDGAGLDFAKAVRRNHQTASIPILLLATEVDQTLSSASLEAGVTEVFSKYELENLATYVEQRLRSEDAALKFSGRALLVEDSLPVARFIREALERIGLRVDAFTSAESALEVLNTRTYQIALIDVLLEGQMSGLGLVREIRGDSEGRNQQMPILAMSSMEDVARRIELLRQGANDFLAKPMFEEELVARVRNMVRLKRLLDESEAQREHLRRLAMTDQLTGLYNRHYLTEIASRRIAEANRHRIPVSLLVLDIDHFKRINDSLGHDAGDSVLAETASNIKDACREGDVAARTGGEEFVVLLINTAGARAAEFAERLRSRIETSRPAGLDVTVSIGLAEDGGRHDCTFASLFKAADAALYQAKESGRNRVVSIGV</sequence>
<dbReference type="SMART" id="SM00267">
    <property type="entry name" value="GGDEF"/>
    <property type="match status" value="1"/>
</dbReference>
<dbReference type="PROSITE" id="PS50887">
    <property type="entry name" value="GGDEF"/>
    <property type="match status" value="1"/>
</dbReference>
<name>A0A972FGU6_9RHOO</name>
<dbReference type="NCBIfam" id="TIGR00254">
    <property type="entry name" value="GGDEF"/>
    <property type="match status" value="1"/>
</dbReference>
<evidence type="ECO:0000256" key="2">
    <source>
        <dbReference type="ARBA" id="ARBA00034247"/>
    </source>
</evidence>
<comment type="caution">
    <text evidence="6">The sequence shown here is derived from an EMBL/GenBank/DDBJ whole genome shotgun (WGS) entry which is preliminary data.</text>
</comment>
<dbReference type="CDD" id="cd01949">
    <property type="entry name" value="GGDEF"/>
    <property type="match status" value="1"/>
</dbReference>
<dbReference type="PANTHER" id="PTHR45138">
    <property type="entry name" value="REGULATORY COMPONENTS OF SENSORY TRANSDUCTION SYSTEM"/>
    <property type="match status" value="1"/>
</dbReference>
<proteinExistence type="predicted"/>
<comment type="caution">
    <text evidence="3">Lacks conserved residue(s) required for the propagation of feature annotation.</text>
</comment>
<keyword evidence="3" id="KW-0597">Phosphoprotein</keyword>
<dbReference type="EMBL" id="WTVM01000123">
    <property type="protein sequence ID" value="NMG04470.1"/>
    <property type="molecule type" value="Genomic_DNA"/>
</dbReference>
<dbReference type="SUPFAM" id="SSF52172">
    <property type="entry name" value="CheY-like"/>
    <property type="match status" value="2"/>
</dbReference>
<dbReference type="FunFam" id="3.30.70.270:FF:000001">
    <property type="entry name" value="Diguanylate cyclase domain protein"/>
    <property type="match status" value="1"/>
</dbReference>
<dbReference type="InterPro" id="IPR000160">
    <property type="entry name" value="GGDEF_dom"/>
</dbReference>
<dbReference type="Pfam" id="PF00072">
    <property type="entry name" value="Response_reg"/>
    <property type="match status" value="1"/>
</dbReference>
<keyword evidence="7" id="KW-1185">Reference proteome</keyword>
<accession>A0A972FGU6</accession>
<dbReference type="Pfam" id="PF00990">
    <property type="entry name" value="GGDEF"/>
    <property type="match status" value="1"/>
</dbReference>
<dbReference type="InterPro" id="IPR011006">
    <property type="entry name" value="CheY-like_superfamily"/>
</dbReference>
<reference evidence="6" key="1">
    <citation type="submission" date="2019-12" db="EMBL/GenBank/DDBJ databases">
        <title>Comparative genomics gives insights into the taxonomy of the Azoarcus-Aromatoleum group and reveals separate origins of nif in the plant-associated Azoarcus and non-plant-associated Aromatoleum sub-groups.</title>
        <authorList>
            <person name="Lafos M."/>
            <person name="Maluk M."/>
            <person name="Batista M."/>
            <person name="Junghare M."/>
            <person name="Carmona M."/>
            <person name="Faoro H."/>
            <person name="Cruz L.M."/>
            <person name="Battistoni F."/>
            <person name="De Souza E."/>
            <person name="Pedrosa F."/>
            <person name="Chen W.-M."/>
            <person name="Poole P.S."/>
            <person name="Dixon R.A."/>
            <person name="James E.K."/>
        </authorList>
    </citation>
    <scope>NUCLEOTIDE SEQUENCE</scope>
    <source>
        <strain evidence="6">NSC3</strain>
    </source>
</reference>
<dbReference type="InterPro" id="IPR001789">
    <property type="entry name" value="Sig_transdc_resp-reg_receiver"/>
</dbReference>
<dbReference type="Proteomes" id="UP000599523">
    <property type="component" value="Unassembled WGS sequence"/>
</dbReference>
<evidence type="ECO:0000259" key="5">
    <source>
        <dbReference type="PROSITE" id="PS50887"/>
    </source>
</evidence>
<dbReference type="PANTHER" id="PTHR45138:SF9">
    <property type="entry name" value="DIGUANYLATE CYCLASE DGCM-RELATED"/>
    <property type="match status" value="1"/>
</dbReference>
<gene>
    <name evidence="6" type="ORF">GPA21_16050</name>
</gene>
<dbReference type="InterPro" id="IPR050469">
    <property type="entry name" value="Diguanylate_Cyclase"/>
</dbReference>
<feature type="domain" description="Response regulatory" evidence="4">
    <location>
        <begin position="128"/>
        <end position="247"/>
    </location>
</feature>
<evidence type="ECO:0000313" key="7">
    <source>
        <dbReference type="Proteomes" id="UP000599523"/>
    </source>
</evidence>
<dbReference type="GO" id="GO:0000160">
    <property type="term" value="P:phosphorelay signal transduction system"/>
    <property type="evidence" value="ECO:0007669"/>
    <property type="project" value="InterPro"/>
</dbReference>
<dbReference type="AlphaFoldDB" id="A0A972FGU6"/>
<feature type="domain" description="GGDEF" evidence="5">
    <location>
        <begin position="297"/>
        <end position="427"/>
    </location>
</feature>
<dbReference type="Gene3D" id="3.30.70.270">
    <property type="match status" value="1"/>
</dbReference>
<dbReference type="Gene3D" id="3.40.50.2300">
    <property type="match status" value="2"/>
</dbReference>
<dbReference type="SMART" id="SM00448">
    <property type="entry name" value="REC"/>
    <property type="match status" value="2"/>
</dbReference>
<dbReference type="PROSITE" id="PS50110">
    <property type="entry name" value="RESPONSE_REGULATORY"/>
    <property type="match status" value="2"/>
</dbReference>
<dbReference type="InterPro" id="IPR029787">
    <property type="entry name" value="Nucleotide_cyclase"/>
</dbReference>
<feature type="modified residue" description="4-aspartylphosphate" evidence="3">
    <location>
        <position position="177"/>
    </location>
</feature>
<evidence type="ECO:0000256" key="1">
    <source>
        <dbReference type="ARBA" id="ARBA00012528"/>
    </source>
</evidence>
<evidence type="ECO:0000259" key="4">
    <source>
        <dbReference type="PROSITE" id="PS50110"/>
    </source>
</evidence>
<evidence type="ECO:0000256" key="3">
    <source>
        <dbReference type="PROSITE-ProRule" id="PRU00169"/>
    </source>
</evidence>